<sequence>MPVRQLIEVGQAKRKATLAAHRDGTLFKAINARPSAMRGGISEHVQHPRAPLDGEGPPVG</sequence>
<proteinExistence type="predicted"/>
<dbReference type="EMBL" id="BONZ01000075">
    <property type="protein sequence ID" value="GIH18995.1"/>
    <property type="molecule type" value="Genomic_DNA"/>
</dbReference>
<reference evidence="1" key="1">
    <citation type="submission" date="2021-01" db="EMBL/GenBank/DDBJ databases">
        <title>Whole genome shotgun sequence of Rugosimonospora africana NBRC 104875.</title>
        <authorList>
            <person name="Komaki H."/>
            <person name="Tamura T."/>
        </authorList>
    </citation>
    <scope>NUCLEOTIDE SEQUENCE</scope>
    <source>
        <strain evidence="1">NBRC 104875</strain>
    </source>
</reference>
<comment type="caution">
    <text evidence="1">The sequence shown here is derived from an EMBL/GenBank/DDBJ whole genome shotgun (WGS) entry which is preliminary data.</text>
</comment>
<dbReference type="AlphaFoldDB" id="A0A8J3R097"/>
<evidence type="ECO:0000313" key="2">
    <source>
        <dbReference type="Proteomes" id="UP000642748"/>
    </source>
</evidence>
<keyword evidence="2" id="KW-1185">Reference proteome</keyword>
<protein>
    <submittedName>
        <fullName evidence="1">Uncharacterized protein</fullName>
    </submittedName>
</protein>
<evidence type="ECO:0000313" key="1">
    <source>
        <dbReference type="EMBL" id="GIH18995.1"/>
    </source>
</evidence>
<organism evidence="1 2">
    <name type="scientific">Rugosimonospora africana</name>
    <dbReference type="NCBI Taxonomy" id="556532"/>
    <lineage>
        <taxon>Bacteria</taxon>
        <taxon>Bacillati</taxon>
        <taxon>Actinomycetota</taxon>
        <taxon>Actinomycetes</taxon>
        <taxon>Micromonosporales</taxon>
        <taxon>Micromonosporaceae</taxon>
        <taxon>Rugosimonospora</taxon>
    </lineage>
</organism>
<gene>
    <name evidence="1" type="ORF">Raf01_71670</name>
</gene>
<dbReference type="Proteomes" id="UP000642748">
    <property type="component" value="Unassembled WGS sequence"/>
</dbReference>
<accession>A0A8J3R097</accession>
<name>A0A8J3R097_9ACTN</name>